<dbReference type="AlphaFoldDB" id="A0A9W9HEQ1"/>
<dbReference type="InterPro" id="IPR008030">
    <property type="entry name" value="NmrA-like"/>
</dbReference>
<name>A0A9W9HEQ1_9EURO</name>
<proteinExistence type="inferred from homology"/>
<comment type="caution">
    <text evidence="4">The sequence shown here is derived from an EMBL/GenBank/DDBJ whole genome shotgun (WGS) entry which is preliminary data.</text>
</comment>
<keyword evidence="2" id="KW-0521">NADP</keyword>
<feature type="domain" description="NmrA-like" evidence="3">
    <location>
        <begin position="3"/>
        <end position="261"/>
    </location>
</feature>
<reference evidence="4" key="2">
    <citation type="journal article" date="2023" name="IMA Fungus">
        <title>Comparative genomic study of the Penicillium genus elucidates a diverse pangenome and 15 lateral gene transfer events.</title>
        <authorList>
            <person name="Petersen C."/>
            <person name="Sorensen T."/>
            <person name="Nielsen M.R."/>
            <person name="Sondergaard T.E."/>
            <person name="Sorensen J.L."/>
            <person name="Fitzpatrick D.A."/>
            <person name="Frisvad J.C."/>
            <person name="Nielsen K.L."/>
        </authorList>
    </citation>
    <scope>NUCLEOTIDE SEQUENCE</scope>
    <source>
        <strain evidence="4">IBT 22155</strain>
    </source>
</reference>
<organism evidence="4 5">
    <name type="scientific">Penicillium bovifimosum</name>
    <dbReference type="NCBI Taxonomy" id="126998"/>
    <lineage>
        <taxon>Eukaryota</taxon>
        <taxon>Fungi</taxon>
        <taxon>Dikarya</taxon>
        <taxon>Ascomycota</taxon>
        <taxon>Pezizomycotina</taxon>
        <taxon>Eurotiomycetes</taxon>
        <taxon>Eurotiomycetidae</taxon>
        <taxon>Eurotiales</taxon>
        <taxon>Aspergillaceae</taxon>
        <taxon>Penicillium</taxon>
    </lineage>
</organism>
<evidence type="ECO:0000259" key="3">
    <source>
        <dbReference type="Pfam" id="PF05368"/>
    </source>
</evidence>
<dbReference type="GO" id="GO:0005634">
    <property type="term" value="C:nucleus"/>
    <property type="evidence" value="ECO:0007669"/>
    <property type="project" value="TreeGrafter"/>
</dbReference>
<dbReference type="PANTHER" id="PTHR42748">
    <property type="entry name" value="NITROGEN METABOLITE REPRESSION PROTEIN NMRA FAMILY MEMBER"/>
    <property type="match status" value="1"/>
</dbReference>
<comment type="similarity">
    <text evidence="1">Belongs to the NmrA-type oxidoreductase family.</text>
</comment>
<evidence type="ECO:0000313" key="4">
    <source>
        <dbReference type="EMBL" id="KAJ5144083.1"/>
    </source>
</evidence>
<dbReference type="GeneID" id="81402784"/>
<dbReference type="Gene3D" id="3.40.50.720">
    <property type="entry name" value="NAD(P)-binding Rossmann-like Domain"/>
    <property type="match status" value="1"/>
</dbReference>
<dbReference type="PANTHER" id="PTHR42748:SF14">
    <property type="entry name" value="SNOAL-LIKE DOMAIN-CONTAINING PROTEIN"/>
    <property type="match status" value="1"/>
</dbReference>
<dbReference type="OrthoDB" id="300709at2759"/>
<dbReference type="RefSeq" id="XP_056525727.1">
    <property type="nucleotide sequence ID" value="XM_056663614.1"/>
</dbReference>
<evidence type="ECO:0000256" key="1">
    <source>
        <dbReference type="ARBA" id="ARBA00006328"/>
    </source>
</evidence>
<dbReference type="InterPro" id="IPR051164">
    <property type="entry name" value="NmrA-like_oxidored"/>
</dbReference>
<dbReference type="SUPFAM" id="SSF51735">
    <property type="entry name" value="NAD(P)-binding Rossmann-fold domains"/>
    <property type="match status" value="1"/>
</dbReference>
<dbReference type="InterPro" id="IPR036291">
    <property type="entry name" value="NAD(P)-bd_dom_sf"/>
</dbReference>
<protein>
    <recommendedName>
        <fullName evidence="3">NmrA-like domain-containing protein</fullName>
    </recommendedName>
</protein>
<dbReference type="Gene3D" id="3.90.25.10">
    <property type="entry name" value="UDP-galactose 4-epimerase, domain 1"/>
    <property type="match status" value="1"/>
</dbReference>
<sequence length="299" mass="33146">MANKRILVIGGTGAQGFAVVKALLEAKDPFTVRVLSRNPTSEAVKKTFKDYPQVEFAQGSFMDFDAVEKALHDCYGVFVNTDGFTVNEPDELWAGIRIFEIANTIPTLRHFVYSSIDYYLRLTNFDHKYATHHTNGKGRVHTYLNGMTSPAHPESKLVWSVLITGVYNEDLMGGPLVPVVEADGTRVFRFPLGDGHLPFMTLQDCGAFALHIFQNRESWSGKTLLGTSHFATGKELAETLSRVSGVKARYEPVTIEKWIDSLPYASAPVSSMYPDGITVGQNFSMWWSGFQDNSGGLDS</sequence>
<dbReference type="Pfam" id="PF05368">
    <property type="entry name" value="NmrA"/>
    <property type="match status" value="1"/>
</dbReference>
<gene>
    <name evidence="4" type="ORF">N7515_002870</name>
</gene>
<accession>A0A9W9HEQ1</accession>
<dbReference type="EMBL" id="JAPQKL010000002">
    <property type="protein sequence ID" value="KAJ5144083.1"/>
    <property type="molecule type" value="Genomic_DNA"/>
</dbReference>
<keyword evidence="5" id="KW-1185">Reference proteome</keyword>
<dbReference type="Proteomes" id="UP001149079">
    <property type="component" value="Unassembled WGS sequence"/>
</dbReference>
<reference evidence="4" key="1">
    <citation type="submission" date="2022-11" db="EMBL/GenBank/DDBJ databases">
        <authorList>
            <person name="Petersen C."/>
        </authorList>
    </citation>
    <scope>NUCLEOTIDE SEQUENCE</scope>
    <source>
        <strain evidence="4">IBT 22155</strain>
    </source>
</reference>
<evidence type="ECO:0000256" key="2">
    <source>
        <dbReference type="ARBA" id="ARBA00022857"/>
    </source>
</evidence>
<evidence type="ECO:0000313" key="5">
    <source>
        <dbReference type="Proteomes" id="UP001149079"/>
    </source>
</evidence>